<sequence>PVSFAEALVTAVLDHTVIAGIMASFAKGHCLCIGPGLSGVNPKHIGKLEIYRPGINCDHIEVIVTLKHSGKKRCLSNKSKQRLIIIEEAVSGPVQNVC</sequence>
<evidence type="ECO:0000256" key="1">
    <source>
        <dbReference type="ARBA" id="ARBA00022514"/>
    </source>
</evidence>
<protein>
    <recommendedName>
        <fullName evidence="2">Chemokine interleukin-8-like domain-containing protein</fullName>
    </recommendedName>
</protein>
<reference evidence="3" key="1">
    <citation type="submission" date="2025-08" db="UniProtKB">
        <authorList>
            <consortium name="Ensembl"/>
        </authorList>
    </citation>
    <scope>IDENTIFICATION</scope>
</reference>
<proteinExistence type="predicted"/>
<evidence type="ECO:0000313" key="4">
    <source>
        <dbReference type="Proteomes" id="UP000694423"/>
    </source>
</evidence>
<dbReference type="InterPro" id="IPR001811">
    <property type="entry name" value="Chemokine_IL8-like_dom"/>
</dbReference>
<evidence type="ECO:0000313" key="3">
    <source>
        <dbReference type="Ensembl" id="ENSDNVP00000010855.1"/>
    </source>
</evidence>
<keyword evidence="1" id="KW-0202">Cytokine</keyword>
<dbReference type="SMART" id="SM00199">
    <property type="entry name" value="SCY"/>
    <property type="match status" value="1"/>
</dbReference>
<dbReference type="Gene3D" id="2.40.50.40">
    <property type="match status" value="1"/>
</dbReference>
<evidence type="ECO:0000259" key="2">
    <source>
        <dbReference type="SMART" id="SM00199"/>
    </source>
</evidence>
<accession>A0A8C4JNW4</accession>
<dbReference type="SUPFAM" id="SSF54117">
    <property type="entry name" value="Interleukin 8-like chemokines"/>
    <property type="match status" value="1"/>
</dbReference>
<dbReference type="GO" id="GO:0008009">
    <property type="term" value="F:chemokine activity"/>
    <property type="evidence" value="ECO:0007669"/>
    <property type="project" value="InterPro"/>
</dbReference>
<dbReference type="GO" id="GO:0006955">
    <property type="term" value="P:immune response"/>
    <property type="evidence" value="ECO:0007669"/>
    <property type="project" value="InterPro"/>
</dbReference>
<dbReference type="Proteomes" id="UP000694423">
    <property type="component" value="Unplaced"/>
</dbReference>
<dbReference type="GO" id="GO:0005615">
    <property type="term" value="C:extracellular space"/>
    <property type="evidence" value="ECO:0007669"/>
    <property type="project" value="UniProtKB-KW"/>
</dbReference>
<feature type="domain" description="Chemokine interleukin-8-like" evidence="2">
    <location>
        <begin position="27"/>
        <end position="83"/>
    </location>
</feature>
<keyword evidence="4" id="KW-1185">Reference proteome</keyword>
<name>A0A8C4JNW4_DRONO</name>
<dbReference type="Pfam" id="PF00048">
    <property type="entry name" value="IL8"/>
    <property type="match status" value="1"/>
</dbReference>
<reference evidence="3" key="2">
    <citation type="submission" date="2025-09" db="UniProtKB">
        <authorList>
            <consortium name="Ensembl"/>
        </authorList>
    </citation>
    <scope>IDENTIFICATION</scope>
</reference>
<organism evidence="3 4">
    <name type="scientific">Dromaius novaehollandiae</name>
    <name type="common">Emu</name>
    <dbReference type="NCBI Taxonomy" id="8790"/>
    <lineage>
        <taxon>Eukaryota</taxon>
        <taxon>Metazoa</taxon>
        <taxon>Chordata</taxon>
        <taxon>Craniata</taxon>
        <taxon>Vertebrata</taxon>
        <taxon>Euteleostomi</taxon>
        <taxon>Archelosauria</taxon>
        <taxon>Archosauria</taxon>
        <taxon>Dinosauria</taxon>
        <taxon>Saurischia</taxon>
        <taxon>Theropoda</taxon>
        <taxon>Coelurosauria</taxon>
        <taxon>Aves</taxon>
        <taxon>Palaeognathae</taxon>
        <taxon>Casuariiformes</taxon>
        <taxon>Dromaiidae</taxon>
        <taxon>Dromaius</taxon>
    </lineage>
</organism>
<dbReference type="InterPro" id="IPR036048">
    <property type="entry name" value="Interleukin_8-like_sf"/>
</dbReference>
<dbReference type="AlphaFoldDB" id="A0A8C4JNW4"/>
<dbReference type="Ensembl" id="ENSDNVT00000013052.1">
    <property type="protein sequence ID" value="ENSDNVP00000010855.1"/>
    <property type="gene ID" value="ENSDNVG00000007660.1"/>
</dbReference>